<protein>
    <recommendedName>
        <fullName evidence="2">Major capsid protein</fullName>
    </recommendedName>
</protein>
<reference evidence="1" key="1">
    <citation type="journal article" date="2015" name="Nature">
        <title>Complex archaea that bridge the gap between prokaryotes and eukaryotes.</title>
        <authorList>
            <person name="Spang A."/>
            <person name="Saw J.H."/>
            <person name="Jorgensen S.L."/>
            <person name="Zaremba-Niedzwiedzka K."/>
            <person name="Martijn J."/>
            <person name="Lind A.E."/>
            <person name="van Eijk R."/>
            <person name="Schleper C."/>
            <person name="Guy L."/>
            <person name="Ettema T.J."/>
        </authorList>
    </citation>
    <scope>NUCLEOTIDE SEQUENCE</scope>
</reference>
<organism evidence="1">
    <name type="scientific">marine sediment metagenome</name>
    <dbReference type="NCBI Taxonomy" id="412755"/>
    <lineage>
        <taxon>unclassified sequences</taxon>
        <taxon>metagenomes</taxon>
        <taxon>ecological metagenomes</taxon>
    </lineage>
</organism>
<dbReference type="EMBL" id="LAZR01001969">
    <property type="protein sequence ID" value="KKN36377.1"/>
    <property type="molecule type" value="Genomic_DNA"/>
</dbReference>
<gene>
    <name evidence="1" type="ORF">LCGC14_0774150</name>
</gene>
<proteinExistence type="predicted"/>
<name>A0A0F9QHA8_9ZZZZ</name>
<accession>A0A0F9QHA8</accession>
<evidence type="ECO:0000313" key="1">
    <source>
        <dbReference type="EMBL" id="KKN36377.1"/>
    </source>
</evidence>
<dbReference type="Pfam" id="PF25209">
    <property type="entry name" value="Phage_capsid_4"/>
    <property type="match status" value="1"/>
</dbReference>
<dbReference type="AlphaFoldDB" id="A0A0F9QHA8"/>
<evidence type="ECO:0008006" key="2">
    <source>
        <dbReference type="Google" id="ProtNLM"/>
    </source>
</evidence>
<comment type="caution">
    <text evidence="1">The sequence shown here is derived from an EMBL/GenBank/DDBJ whole genome shotgun (WGS) entry which is preliminary data.</text>
</comment>
<sequence>MATGATGSAWAGTEEVGTKGLRTEVVNKVIKGRADATYKFKQAVTIVRTSAWRNQFFREDPDILDDPDGNSVKGIPRGGNFPQAVVQWEKIDSYLEKYGLEAYILFEDERTNDINTIKRTLFRITERVIKSVDDEIWAKLSEADENGNPITQVDIQSVTLGAGDGKWDQASAAILDNIGMGRQLIAEKNYDTSNLLLYVNPKDHRSIVNYMAEKGAQWTSVGEDMIKNGRTRKIGGVQLVLSNSVAISYALMVIPKVCGNWVENLALQSDLQKEAFKGTRVRVAEIGVTQVTDPKTCVIFKNTAVDAI</sequence>